<dbReference type="SMART" id="SM00530">
    <property type="entry name" value="HTH_XRE"/>
    <property type="match status" value="1"/>
</dbReference>
<proteinExistence type="predicted"/>
<evidence type="ECO:0000313" key="4">
    <source>
        <dbReference type="Proteomes" id="UP001180754"/>
    </source>
</evidence>
<sequence length="227" mass="23944">MSEAARPDPAATRRPGGGGDIGRRVALRRERLGLSREDVAGRAGTSPSYLRYLEESPADPGTGFLLRLAAALDTTAAELRGGGVGLPPGLGQAGSRPDLVELTPRECYDLLSTHGVGRISVSTSKGPSILPVNYSVMDDAVVFRTAPDASPAAAAGAEVAFEVDHIDEALSEGWSVLVVGRAQRVTDPEAIRRVAADAYSKPWPGGSRELCLRIDPTRVTGRRIRVH</sequence>
<gene>
    <name evidence="3" type="ORF">RND15_20275</name>
</gene>
<dbReference type="Pfam" id="PF13560">
    <property type="entry name" value="HTH_31"/>
    <property type="match status" value="1"/>
</dbReference>
<accession>A0ABU2XGK4</accession>
<dbReference type="InterPro" id="IPR001387">
    <property type="entry name" value="Cro/C1-type_HTH"/>
</dbReference>
<dbReference type="SUPFAM" id="SSF50475">
    <property type="entry name" value="FMN-binding split barrel"/>
    <property type="match status" value="1"/>
</dbReference>
<evidence type="ECO:0000313" key="3">
    <source>
        <dbReference type="EMBL" id="MDT0545026.1"/>
    </source>
</evidence>
<dbReference type="RefSeq" id="WP_311725491.1">
    <property type="nucleotide sequence ID" value="NZ_JAVRFD010000009.1"/>
</dbReference>
<feature type="domain" description="HTH cro/C1-type" evidence="2">
    <location>
        <begin position="25"/>
        <end position="79"/>
    </location>
</feature>
<dbReference type="InterPro" id="IPR024747">
    <property type="entry name" value="Pyridox_Oxase-rel"/>
</dbReference>
<protein>
    <submittedName>
        <fullName evidence="3">Pyridoxamine 5'-phosphate oxidase family protein</fullName>
    </submittedName>
</protein>
<dbReference type="Pfam" id="PF12900">
    <property type="entry name" value="Pyridox_ox_2"/>
    <property type="match status" value="1"/>
</dbReference>
<organism evidence="3 4">
    <name type="scientific">Streptomyces lonegramiae</name>
    <dbReference type="NCBI Taxonomy" id="3075524"/>
    <lineage>
        <taxon>Bacteria</taxon>
        <taxon>Bacillati</taxon>
        <taxon>Actinomycetota</taxon>
        <taxon>Actinomycetes</taxon>
        <taxon>Kitasatosporales</taxon>
        <taxon>Streptomycetaceae</taxon>
        <taxon>Streptomyces</taxon>
    </lineage>
</organism>
<dbReference type="EMBL" id="JAVRFD010000009">
    <property type="protein sequence ID" value="MDT0545026.1"/>
    <property type="molecule type" value="Genomic_DNA"/>
</dbReference>
<dbReference type="InterPro" id="IPR010982">
    <property type="entry name" value="Lambda_DNA-bd_dom_sf"/>
</dbReference>
<dbReference type="Gene3D" id="2.30.110.10">
    <property type="entry name" value="Electron Transport, Fmn-binding Protein, Chain A"/>
    <property type="match status" value="1"/>
</dbReference>
<comment type="caution">
    <text evidence="3">The sequence shown here is derived from an EMBL/GenBank/DDBJ whole genome shotgun (WGS) entry which is preliminary data.</text>
</comment>
<dbReference type="Gene3D" id="1.10.260.40">
    <property type="entry name" value="lambda repressor-like DNA-binding domains"/>
    <property type="match status" value="1"/>
</dbReference>
<keyword evidence="4" id="KW-1185">Reference proteome</keyword>
<dbReference type="CDD" id="cd00093">
    <property type="entry name" value="HTH_XRE"/>
    <property type="match status" value="1"/>
</dbReference>
<name>A0ABU2XGK4_9ACTN</name>
<reference evidence="3" key="1">
    <citation type="submission" date="2024-05" db="EMBL/GenBank/DDBJ databases">
        <title>30 novel species of actinomycetes from the DSMZ collection.</title>
        <authorList>
            <person name="Nouioui I."/>
        </authorList>
    </citation>
    <scope>NUCLEOTIDE SEQUENCE</scope>
    <source>
        <strain evidence="3">DSM 41529</strain>
    </source>
</reference>
<dbReference type="PROSITE" id="PS50943">
    <property type="entry name" value="HTH_CROC1"/>
    <property type="match status" value="1"/>
</dbReference>
<evidence type="ECO:0000256" key="1">
    <source>
        <dbReference type="SAM" id="MobiDB-lite"/>
    </source>
</evidence>
<dbReference type="SUPFAM" id="SSF47413">
    <property type="entry name" value="lambda repressor-like DNA-binding domains"/>
    <property type="match status" value="1"/>
</dbReference>
<evidence type="ECO:0000259" key="2">
    <source>
        <dbReference type="PROSITE" id="PS50943"/>
    </source>
</evidence>
<feature type="region of interest" description="Disordered" evidence="1">
    <location>
        <begin position="1"/>
        <end position="24"/>
    </location>
</feature>
<dbReference type="InterPro" id="IPR012349">
    <property type="entry name" value="Split_barrel_FMN-bd"/>
</dbReference>
<dbReference type="Proteomes" id="UP001180754">
    <property type="component" value="Unassembled WGS sequence"/>
</dbReference>